<accession>A0A087TBG1</accession>
<sequence length="45" mass="4955">MVSLLFSALHVITELSHLFFCLVVMLVCAVFALNFAKPVQCVGDQ</sequence>
<keyword evidence="1" id="KW-0472">Membrane</keyword>
<keyword evidence="1" id="KW-1133">Transmembrane helix</keyword>
<reference evidence="2 3" key="1">
    <citation type="submission" date="2013-11" db="EMBL/GenBank/DDBJ databases">
        <title>Genome sequencing of Stegodyphus mimosarum.</title>
        <authorList>
            <person name="Bechsgaard J."/>
        </authorList>
    </citation>
    <scope>NUCLEOTIDE SEQUENCE [LARGE SCALE GENOMIC DNA]</scope>
</reference>
<evidence type="ECO:0000256" key="1">
    <source>
        <dbReference type="SAM" id="Phobius"/>
    </source>
</evidence>
<keyword evidence="3" id="KW-1185">Reference proteome</keyword>
<organism evidence="2 3">
    <name type="scientific">Stegodyphus mimosarum</name>
    <name type="common">African social velvet spider</name>
    <dbReference type="NCBI Taxonomy" id="407821"/>
    <lineage>
        <taxon>Eukaryota</taxon>
        <taxon>Metazoa</taxon>
        <taxon>Ecdysozoa</taxon>
        <taxon>Arthropoda</taxon>
        <taxon>Chelicerata</taxon>
        <taxon>Arachnida</taxon>
        <taxon>Araneae</taxon>
        <taxon>Araneomorphae</taxon>
        <taxon>Entelegynae</taxon>
        <taxon>Eresoidea</taxon>
        <taxon>Eresidae</taxon>
        <taxon>Stegodyphus</taxon>
    </lineage>
</organism>
<feature type="transmembrane region" description="Helical" evidence="1">
    <location>
        <begin position="15"/>
        <end position="36"/>
    </location>
</feature>
<dbReference type="AlphaFoldDB" id="A0A087TBG1"/>
<dbReference type="Proteomes" id="UP000054359">
    <property type="component" value="Unassembled WGS sequence"/>
</dbReference>
<proteinExistence type="predicted"/>
<gene>
    <name evidence="2" type="ORF">X975_17757</name>
</gene>
<dbReference type="EMBL" id="KK114441">
    <property type="protein sequence ID" value="KFM62450.1"/>
    <property type="molecule type" value="Genomic_DNA"/>
</dbReference>
<name>A0A087TBG1_STEMI</name>
<evidence type="ECO:0000313" key="3">
    <source>
        <dbReference type="Proteomes" id="UP000054359"/>
    </source>
</evidence>
<protein>
    <submittedName>
        <fullName evidence="2">Uncharacterized protein</fullName>
    </submittedName>
</protein>
<evidence type="ECO:0000313" key="2">
    <source>
        <dbReference type="EMBL" id="KFM62450.1"/>
    </source>
</evidence>
<feature type="non-terminal residue" evidence="2">
    <location>
        <position position="45"/>
    </location>
</feature>
<keyword evidence="1" id="KW-0812">Transmembrane</keyword>